<dbReference type="EMBL" id="HBHP01032050">
    <property type="protein sequence ID" value="CAD9775746.1"/>
    <property type="molecule type" value="Transcribed_RNA"/>
</dbReference>
<reference evidence="2" key="1">
    <citation type="submission" date="2021-01" db="EMBL/GenBank/DDBJ databases">
        <authorList>
            <person name="Corre E."/>
            <person name="Pelletier E."/>
            <person name="Niang G."/>
            <person name="Scheremetjew M."/>
            <person name="Finn R."/>
            <person name="Kale V."/>
            <person name="Holt S."/>
            <person name="Cochrane G."/>
            <person name="Meng A."/>
            <person name="Brown T."/>
            <person name="Cohen L."/>
        </authorList>
    </citation>
    <scope>NUCLEOTIDE SEQUENCE</scope>
    <source>
        <strain evidence="2">CCMP622</strain>
    </source>
</reference>
<sequence length="582" mass="66406">MSTRKSRRQRDNSRRRGRSPHLGLRRNRLRQWNGTRVSQLLGAYAHDPESLARCVRNFDSSEIRSISEAVSVFEQATPFYNVCKEVFESIPWAAALNLYDVTDNIFSGMSKFHHGHGLHFTHTMTLGIGDVLLQSGMGNNNPEIHRQRCKVTISMFTQSPSFRGLAAIHTLDIGDIREEMHVKAQIDLGDHTIAETSIVGGCLGQHDLFVSNPEDLASLAQPCGLDTSPNFAHEFSYIVRRLLMTMVGRRWGEPAHDVLSRLLFEQDDSLHYHGEYLGEYFHEHHNEHHPDHGHSGHHDENHSENHDECDSSDSDSECCEARWYAVEYVSTDAQIAQIIFQYAVEPEDIWRSVRYHLTWTDVAELRQAIQILKQGADFYEATRKDQKMRRIPWIDSVIASKVSTHVEGEVKGSHSCDYTCNFKLDNNECALWIGGTFSKTLGSREFRQDWKRRKDHASNNFVATLCINGHTAKPLQGQGRVSEGSMLNLVSLNRPFIRAICHEEARMEEFAIQVAHMLWELIKGTTNNDSNFQRLVLLKRQTVSPRSIAKAMQRKGDGKARSPTPEKRTPNPIDRLSSLMQQ</sequence>
<feature type="compositionally biased region" description="Basic and acidic residues" evidence="1">
    <location>
        <begin position="285"/>
        <end position="309"/>
    </location>
</feature>
<protein>
    <submittedName>
        <fullName evidence="2">Uncharacterized protein</fullName>
    </submittedName>
</protein>
<gene>
    <name evidence="2" type="ORF">LSP00402_LOCUS19749</name>
</gene>
<accession>A0A7S2U2A8</accession>
<evidence type="ECO:0000313" key="2">
    <source>
        <dbReference type="EMBL" id="CAD9775746.1"/>
    </source>
</evidence>
<proteinExistence type="predicted"/>
<feature type="compositionally biased region" description="Basic and acidic residues" evidence="1">
    <location>
        <begin position="554"/>
        <end position="569"/>
    </location>
</feature>
<evidence type="ECO:0000256" key="1">
    <source>
        <dbReference type="SAM" id="MobiDB-lite"/>
    </source>
</evidence>
<feature type="region of interest" description="Disordered" evidence="1">
    <location>
        <begin position="1"/>
        <end position="22"/>
    </location>
</feature>
<feature type="region of interest" description="Disordered" evidence="1">
    <location>
        <begin position="285"/>
        <end position="311"/>
    </location>
</feature>
<feature type="region of interest" description="Disordered" evidence="1">
    <location>
        <begin position="546"/>
        <end position="582"/>
    </location>
</feature>
<name>A0A7S2U2A8_9EUKA</name>
<dbReference type="AlphaFoldDB" id="A0A7S2U2A8"/>
<organism evidence="2">
    <name type="scientific">Lotharella oceanica</name>
    <dbReference type="NCBI Taxonomy" id="641309"/>
    <lineage>
        <taxon>Eukaryota</taxon>
        <taxon>Sar</taxon>
        <taxon>Rhizaria</taxon>
        <taxon>Cercozoa</taxon>
        <taxon>Chlorarachniophyceae</taxon>
        <taxon>Lotharella</taxon>
    </lineage>
</organism>